<proteinExistence type="predicted"/>
<gene>
    <name evidence="1" type="ordered locus">Spica_2102</name>
</gene>
<accession>F8F0U1</accession>
<name>F8F0U1_GRAC1</name>
<dbReference type="HOGENOM" id="CLU_686839_0_0_12"/>
<dbReference type="InterPro" id="IPR058399">
    <property type="entry name" value="DUF8086"/>
</dbReference>
<dbReference type="Pfam" id="PF26331">
    <property type="entry name" value="DUF8086"/>
    <property type="match status" value="2"/>
</dbReference>
<organism evidence="1 2">
    <name type="scientific">Gracilinema caldarium (strain ATCC 51460 / DSM 7334 / H1)</name>
    <name type="common">Treponema caldarium</name>
    <dbReference type="NCBI Taxonomy" id="744872"/>
    <lineage>
        <taxon>Bacteria</taxon>
        <taxon>Pseudomonadati</taxon>
        <taxon>Spirochaetota</taxon>
        <taxon>Spirochaetia</taxon>
        <taxon>Spirochaetales</taxon>
        <taxon>Breznakiellaceae</taxon>
        <taxon>Gracilinema</taxon>
    </lineage>
</organism>
<protein>
    <submittedName>
        <fullName evidence="1">Uncharacterized protein</fullName>
    </submittedName>
</protein>
<reference evidence="2" key="1">
    <citation type="journal article" date="2013" name="Stand. Genomic Sci.">
        <title>Genome sequence of the thermophilic fresh-water bacterium Spirochaeta caldaria type strain (H1(T)), reclassification of Spirochaeta caldaria, Spirochaeta stenostrepta, and Spirochaeta zuelzerae in the genus Treponema as Treponema caldaria comb. nov., Treponema stenostrepta comb. nov., and Treponema zuelzerae comb. nov., and emendation of the genus Treponema.</title>
        <authorList>
            <person name="Abt B."/>
            <person name="Goker M."/>
            <person name="Scheuner C."/>
            <person name="Han C."/>
            <person name="Lu M."/>
            <person name="Misra M."/>
            <person name="Lapidus A."/>
            <person name="Nolan M."/>
            <person name="Lucas S."/>
            <person name="Hammon N."/>
            <person name="Deshpande S."/>
            <person name="Cheng J.F."/>
            <person name="Tapia R."/>
            <person name="Goodwin L.A."/>
            <person name="Pitluck S."/>
            <person name="Liolios K."/>
            <person name="Pagani I."/>
            <person name="Ivanova N."/>
            <person name="Mavromatis K."/>
            <person name="Mikhailova N."/>
            <person name="Huntemann M."/>
            <person name="Pati A."/>
            <person name="Chen A."/>
            <person name="Palaniappan K."/>
            <person name="Land M."/>
            <person name="Hauser L."/>
            <person name="Jeffries C.D."/>
            <person name="Rohde M."/>
            <person name="Spring S."/>
            <person name="Gronow S."/>
            <person name="Detter J.C."/>
            <person name="Bristow J."/>
            <person name="Eisen J.A."/>
            <person name="Markowitz V."/>
            <person name="Hugenholtz P."/>
            <person name="Kyrpides N.C."/>
            <person name="Woyke T."/>
            <person name="Klenk H.P."/>
        </authorList>
    </citation>
    <scope>NUCLEOTIDE SEQUENCE</scope>
    <source>
        <strain evidence="2">ATCC 51460 / DSM 7334 / H1</strain>
    </source>
</reference>
<dbReference type="RefSeq" id="WP_013969515.1">
    <property type="nucleotide sequence ID" value="NC_015732.1"/>
</dbReference>
<dbReference type="AlphaFoldDB" id="F8F0U1"/>
<dbReference type="Proteomes" id="UP000000503">
    <property type="component" value="Chromosome"/>
</dbReference>
<sequence>MVVHRCWVINWLVVFVALLTCCSKGNVKLVIPAALRPEPIISLSYAEVQDDTPLPHWYEVTHEGYRSISDPSNSQVVPFAPWTTAPRLIGFVASGSSVIAGVNRDGFLLFDESSLGTVSNGTNINDKTIEQDKSERTLIVYRIADETRFTSCSALAIVLIPRSELGLDQGPSMPTMLIARDPYFIDITTGSIAEASSLVPAEPFVALDLNDCSLKGARPLAFGPIGTNIEALNRGADGLWYIKTTRFGTSGQAIQEVNSTSLKQYRSFSNFTHESNHIDRGTYQTALNPQPFTDMPTIVQGLMQSFTDSKRRIHFPILQLLQPEQATHEQFIADPTIKNQAFLVSGENEIITFYGFSDETRAVVILPDGRGVIRRSKVEPFALPPLAEGFVYTGIVMLPHWIIASWEEQESFAVGAAGFLIVPL</sequence>
<evidence type="ECO:0000313" key="1">
    <source>
        <dbReference type="EMBL" id="AEJ20227.1"/>
    </source>
</evidence>
<dbReference type="EMBL" id="CP002868">
    <property type="protein sequence ID" value="AEJ20227.1"/>
    <property type="molecule type" value="Genomic_DNA"/>
</dbReference>
<evidence type="ECO:0000313" key="2">
    <source>
        <dbReference type="Proteomes" id="UP000000503"/>
    </source>
</evidence>
<dbReference type="KEGG" id="scd:Spica_2102"/>
<dbReference type="OrthoDB" id="358180at2"/>
<dbReference type="STRING" id="744872.Spica_2102"/>
<keyword evidence="2" id="KW-1185">Reference proteome</keyword>
<dbReference type="eggNOG" id="ENOG5030UST">
    <property type="taxonomic scope" value="Bacteria"/>
</dbReference>